<name>A0A2P2QTI9_RHIMU</name>
<reference evidence="1" key="1">
    <citation type="submission" date="2018-02" db="EMBL/GenBank/DDBJ databases">
        <title>Rhizophora mucronata_Transcriptome.</title>
        <authorList>
            <person name="Meera S.P."/>
            <person name="Sreeshan A."/>
            <person name="Augustine A."/>
        </authorList>
    </citation>
    <scope>NUCLEOTIDE SEQUENCE</scope>
    <source>
        <tissue evidence="1">Leaf</tissue>
    </source>
</reference>
<evidence type="ECO:0000313" key="1">
    <source>
        <dbReference type="EMBL" id="MBX70350.1"/>
    </source>
</evidence>
<accession>A0A2P2QTI9</accession>
<organism evidence="1">
    <name type="scientific">Rhizophora mucronata</name>
    <name type="common">Asiatic mangrove</name>
    <dbReference type="NCBI Taxonomy" id="61149"/>
    <lineage>
        <taxon>Eukaryota</taxon>
        <taxon>Viridiplantae</taxon>
        <taxon>Streptophyta</taxon>
        <taxon>Embryophyta</taxon>
        <taxon>Tracheophyta</taxon>
        <taxon>Spermatophyta</taxon>
        <taxon>Magnoliopsida</taxon>
        <taxon>eudicotyledons</taxon>
        <taxon>Gunneridae</taxon>
        <taxon>Pentapetalae</taxon>
        <taxon>rosids</taxon>
        <taxon>fabids</taxon>
        <taxon>Malpighiales</taxon>
        <taxon>Rhizophoraceae</taxon>
        <taxon>Rhizophora</taxon>
    </lineage>
</organism>
<sequence length="63" mass="7416">MGLAPAEITGRLGLYRATFHCYSLQVGTLLNIYNLHTSSRFFILWYYRYKIPIPGQHYPLHQN</sequence>
<dbReference type="EMBL" id="GGEC01089866">
    <property type="protein sequence ID" value="MBX70350.1"/>
    <property type="molecule type" value="Transcribed_RNA"/>
</dbReference>
<proteinExistence type="predicted"/>
<dbReference type="AlphaFoldDB" id="A0A2P2QTI9"/>
<protein>
    <submittedName>
        <fullName evidence="1">Uncharacterized protein</fullName>
    </submittedName>
</protein>